<comment type="caution">
    <text evidence="1">The sequence shown here is derived from an EMBL/GenBank/DDBJ whole genome shotgun (WGS) entry which is preliminary data.</text>
</comment>
<evidence type="ECO:0000313" key="2">
    <source>
        <dbReference type="Proteomes" id="UP000306319"/>
    </source>
</evidence>
<protein>
    <submittedName>
        <fullName evidence="1">3-deoxy-D-manno-octulosonic acid transferase</fullName>
    </submittedName>
</protein>
<keyword evidence="1" id="KW-0808">Transferase</keyword>
<gene>
    <name evidence="1" type="ORF">E5331_15840</name>
</gene>
<accession>A0AC61RH67</accession>
<name>A0AC61RH67_9BACT</name>
<organism evidence="1 2">
    <name type="scientific">Lepagella muris</name>
    <dbReference type="NCBI Taxonomy" id="3032870"/>
    <lineage>
        <taxon>Bacteria</taxon>
        <taxon>Pseudomonadati</taxon>
        <taxon>Bacteroidota</taxon>
        <taxon>Bacteroidia</taxon>
        <taxon>Bacteroidales</taxon>
        <taxon>Muribaculaceae</taxon>
        <taxon>Lepagella</taxon>
    </lineage>
</organism>
<dbReference type="Proteomes" id="UP000306319">
    <property type="component" value="Unassembled WGS sequence"/>
</dbReference>
<evidence type="ECO:0000313" key="1">
    <source>
        <dbReference type="EMBL" id="TGY77155.1"/>
    </source>
</evidence>
<sequence length="432" mass="48819">MQLAYTIYSWSVKGIFNTIRHCRAIVKKISAQQHSQTKLDRFIRLQSTWQSKLASSKCALPSQKTIWFHASSLGEYQIARPIIARLKLEGTYHIVFTFFSATAIDALKGREGTPSTPDVILPLPLDTRKNADSFIEKVRPDIAIFMVSEFWPNFLESLRRHNIPTLLYSGLFRPKYHGFIRSKFRDSMVKKFNQITVHDETSLKYLQSTGHSNADLVPDPLFDNAISKREEPYDKTTLNAFCRNAARVLVAGSLHLDKDLDLIASIAEKYPDTKIIIVPHEISPKGMHRIIGTMPRKTVLYSESKQIKNWDNIQCLVVDFIGALAKIYRYGNAAYVGGGFTPLLHSVIEPLVYGIPVAFGPKTGRKYITSVMQTRGIGTIVDDSSSICAWWDRIISGNVDMKKIKRESEDLCSHNQGGADHALNIITKMIEK</sequence>
<proteinExistence type="predicted"/>
<reference evidence="1" key="1">
    <citation type="submission" date="2019-04" db="EMBL/GenBank/DDBJ databases">
        <title>Microbes associate with the intestines of laboratory mice.</title>
        <authorList>
            <person name="Navarre W."/>
            <person name="Wong E."/>
            <person name="Huang K."/>
            <person name="Tropini C."/>
            <person name="Ng K."/>
            <person name="Yu B."/>
        </authorList>
    </citation>
    <scope>NUCLEOTIDE SEQUENCE</scope>
    <source>
        <strain evidence="1">NM04_E33</strain>
    </source>
</reference>
<dbReference type="EMBL" id="SRYB01000029">
    <property type="protein sequence ID" value="TGY77155.1"/>
    <property type="molecule type" value="Genomic_DNA"/>
</dbReference>
<keyword evidence="2" id="KW-1185">Reference proteome</keyword>